<evidence type="ECO:0000256" key="4">
    <source>
        <dbReference type="ARBA" id="ARBA00023163"/>
    </source>
</evidence>
<evidence type="ECO:0000256" key="1">
    <source>
        <dbReference type="ARBA" id="ARBA00004123"/>
    </source>
</evidence>
<dbReference type="InterPro" id="IPR026541">
    <property type="entry name" value="MRG_dom"/>
</dbReference>
<accession>A0AAV7KBL9</accession>
<feature type="region of interest" description="Disordered" evidence="6">
    <location>
        <begin position="327"/>
        <end position="350"/>
    </location>
</feature>
<evidence type="ECO:0000256" key="5">
    <source>
        <dbReference type="ARBA" id="ARBA00023242"/>
    </source>
</evidence>
<dbReference type="Proteomes" id="UP001165289">
    <property type="component" value="Unassembled WGS sequence"/>
</dbReference>
<dbReference type="EMBL" id="JAKMXF010000111">
    <property type="protein sequence ID" value="KAI6657701.1"/>
    <property type="molecule type" value="Genomic_DNA"/>
</dbReference>
<keyword evidence="9" id="KW-1185">Reference proteome</keyword>
<dbReference type="GO" id="GO:0000123">
    <property type="term" value="C:histone acetyltransferase complex"/>
    <property type="evidence" value="ECO:0007669"/>
    <property type="project" value="TreeGrafter"/>
</dbReference>
<comment type="subcellular location">
    <subcellularLocation>
        <location evidence="1">Nucleus</location>
    </subcellularLocation>
</comment>
<dbReference type="InterPro" id="IPR008676">
    <property type="entry name" value="MRG"/>
</dbReference>
<dbReference type="InterPro" id="IPR000953">
    <property type="entry name" value="Chromo/chromo_shadow_dom"/>
</dbReference>
<dbReference type="InterPro" id="IPR038217">
    <property type="entry name" value="MRG_C_sf"/>
</dbReference>
<feature type="domain" description="Chromo" evidence="7">
    <location>
        <begin position="39"/>
        <end position="119"/>
    </location>
</feature>
<dbReference type="SUPFAM" id="SSF54160">
    <property type="entry name" value="Chromo domain-like"/>
    <property type="match status" value="1"/>
</dbReference>
<evidence type="ECO:0000259" key="7">
    <source>
        <dbReference type="SMART" id="SM00298"/>
    </source>
</evidence>
<evidence type="ECO:0000256" key="6">
    <source>
        <dbReference type="SAM" id="MobiDB-lite"/>
    </source>
</evidence>
<sequence length="420" mass="48313">MASGTRGRKQLGQSEQEIIAEPVKQKITESENLSEEENKYKIGDKVLCYEPDPTKAKVLYNSRVLDLREKGKKKGMEDKKLQYLMHFVGWSNNWDCWVEENSIIADDPTGREIQKRANRVANRSLKKDEMSRNRGVVTRGKKRQRKFHDSDEDSDNEHVTSTRYSSKDSEVSEISESECSTSTCTEPCQPKSKPQGKASQMPEHIIFNLPAALKAVLMEDMNQYQLGLQLRLPRSPNVREILLLYLQQKIQDSPEQEGIYGEIVDGIKIYFDFLVGDQLLYESELPQFKRFFPQSRNKPLLIACSPDYVKYAPITKIECVVNKDRPTNSTSQGIFLKPPASKPQKDKDSHMLPSQVYGVEHLARLFVHLPDFMGKADIPRKHNLLISSHLQDLIDNITSNLPRYQETAQYEEPIHQNQQK</sequence>
<evidence type="ECO:0000313" key="8">
    <source>
        <dbReference type="EMBL" id="KAI6657701.1"/>
    </source>
</evidence>
<dbReference type="PANTHER" id="PTHR10880:SF15">
    <property type="entry name" value="MSL COMPLEX SUBUNIT 3"/>
    <property type="match status" value="1"/>
</dbReference>
<keyword evidence="5" id="KW-0539">Nucleus</keyword>
<gene>
    <name evidence="8" type="ORF">LOD99_446</name>
</gene>
<feature type="compositionally biased region" description="Basic and acidic residues" evidence="6">
    <location>
        <begin position="156"/>
        <end position="170"/>
    </location>
</feature>
<name>A0AAV7KBL9_9METZ</name>
<proteinExistence type="predicted"/>
<dbReference type="GO" id="GO:0005634">
    <property type="term" value="C:nucleus"/>
    <property type="evidence" value="ECO:0007669"/>
    <property type="project" value="UniProtKB-SubCell"/>
</dbReference>
<dbReference type="InterPro" id="IPR053820">
    <property type="entry name" value="MSL3_chromo-like"/>
</dbReference>
<dbReference type="Pfam" id="PF22732">
    <property type="entry name" value="MSL3_chromo-like"/>
    <property type="match status" value="1"/>
</dbReference>
<reference evidence="8 9" key="1">
    <citation type="journal article" date="2023" name="BMC Biol.">
        <title>The compact genome of the sponge Oopsacas minuta (Hexactinellida) is lacking key metazoan core genes.</title>
        <authorList>
            <person name="Santini S."/>
            <person name="Schenkelaars Q."/>
            <person name="Jourda C."/>
            <person name="Duchesne M."/>
            <person name="Belahbib H."/>
            <person name="Rocher C."/>
            <person name="Selva M."/>
            <person name="Riesgo A."/>
            <person name="Vervoort M."/>
            <person name="Leys S.P."/>
            <person name="Kodjabachian L."/>
            <person name="Le Bivic A."/>
            <person name="Borchiellini C."/>
            <person name="Claverie J.M."/>
            <person name="Renard E."/>
        </authorList>
    </citation>
    <scope>NUCLEOTIDE SEQUENCE [LARGE SCALE GENOMIC DNA]</scope>
    <source>
        <strain evidence="8">SPO-2</strain>
    </source>
</reference>
<dbReference type="Gene3D" id="1.10.274.30">
    <property type="entry name" value="MRG domain"/>
    <property type="match status" value="1"/>
</dbReference>
<evidence type="ECO:0000313" key="9">
    <source>
        <dbReference type="Proteomes" id="UP001165289"/>
    </source>
</evidence>
<dbReference type="PANTHER" id="PTHR10880">
    <property type="entry name" value="MORTALITY FACTOR 4-LIKE PROTEIN"/>
    <property type="match status" value="1"/>
</dbReference>
<dbReference type="SMART" id="SM00298">
    <property type="entry name" value="CHROMO"/>
    <property type="match status" value="1"/>
</dbReference>
<dbReference type="GO" id="GO:0006355">
    <property type="term" value="P:regulation of DNA-templated transcription"/>
    <property type="evidence" value="ECO:0007669"/>
    <property type="project" value="InterPro"/>
</dbReference>
<evidence type="ECO:0000256" key="3">
    <source>
        <dbReference type="ARBA" id="ARBA00023015"/>
    </source>
</evidence>
<keyword evidence="2" id="KW-0156">Chromatin regulator</keyword>
<feature type="region of interest" description="Disordered" evidence="6">
    <location>
        <begin position="118"/>
        <end position="199"/>
    </location>
</feature>
<dbReference type="AlphaFoldDB" id="A0AAV7KBL9"/>
<organism evidence="8 9">
    <name type="scientific">Oopsacas minuta</name>
    <dbReference type="NCBI Taxonomy" id="111878"/>
    <lineage>
        <taxon>Eukaryota</taxon>
        <taxon>Metazoa</taxon>
        <taxon>Porifera</taxon>
        <taxon>Hexactinellida</taxon>
        <taxon>Hexasterophora</taxon>
        <taxon>Lyssacinosida</taxon>
        <taxon>Leucopsacidae</taxon>
        <taxon>Oopsacas</taxon>
    </lineage>
</organism>
<comment type="caution">
    <text evidence="8">The sequence shown here is derived from an EMBL/GenBank/DDBJ whole genome shotgun (WGS) entry which is preliminary data.</text>
</comment>
<feature type="compositionally biased region" description="Low complexity" evidence="6">
    <location>
        <begin position="177"/>
        <end position="188"/>
    </location>
</feature>
<dbReference type="GO" id="GO:0006325">
    <property type="term" value="P:chromatin organization"/>
    <property type="evidence" value="ECO:0007669"/>
    <property type="project" value="UniProtKB-KW"/>
</dbReference>
<dbReference type="Gene3D" id="2.30.30.140">
    <property type="match status" value="1"/>
</dbReference>
<dbReference type="InterPro" id="IPR016197">
    <property type="entry name" value="Chromo-like_dom_sf"/>
</dbReference>
<dbReference type="PROSITE" id="PS51640">
    <property type="entry name" value="MRG"/>
    <property type="match status" value="1"/>
</dbReference>
<protein>
    <submittedName>
        <fullName evidence="8">Male-specific lethal 3-like</fullName>
    </submittedName>
</protein>
<evidence type="ECO:0000256" key="2">
    <source>
        <dbReference type="ARBA" id="ARBA00022853"/>
    </source>
</evidence>
<dbReference type="Pfam" id="PF05712">
    <property type="entry name" value="MRG"/>
    <property type="match status" value="1"/>
</dbReference>
<keyword evidence="3" id="KW-0805">Transcription regulation</keyword>
<keyword evidence="4" id="KW-0804">Transcription</keyword>